<evidence type="ECO:0000256" key="5">
    <source>
        <dbReference type="ARBA" id="ARBA00023002"/>
    </source>
</evidence>
<dbReference type="Gene3D" id="3.40.109.10">
    <property type="entry name" value="NADH Oxidase"/>
    <property type="match status" value="1"/>
</dbReference>
<dbReference type="GO" id="GO:0016491">
    <property type="term" value="F:oxidoreductase activity"/>
    <property type="evidence" value="ECO:0007669"/>
    <property type="project" value="UniProtKB-KW"/>
</dbReference>
<gene>
    <name evidence="7" type="ordered locus">Dfer_0061</name>
</gene>
<dbReference type="PANTHER" id="PTHR43673">
    <property type="entry name" value="NAD(P)H NITROREDUCTASE YDGI-RELATED"/>
    <property type="match status" value="1"/>
</dbReference>
<dbReference type="PANTHER" id="PTHR43673:SF2">
    <property type="entry name" value="NITROREDUCTASE"/>
    <property type="match status" value="1"/>
</dbReference>
<name>C6VUM3_DYAFD</name>
<proteinExistence type="inferred from homology"/>
<accession>C6VUM3</accession>
<dbReference type="Proteomes" id="UP000002011">
    <property type="component" value="Chromosome"/>
</dbReference>
<dbReference type="EMBL" id="CP001619">
    <property type="protein sequence ID" value="ACT91332.1"/>
    <property type="molecule type" value="Genomic_DNA"/>
</dbReference>
<keyword evidence="5" id="KW-0560">Oxidoreductase</keyword>
<keyword evidence="3" id="KW-0285">Flavoprotein</keyword>
<evidence type="ECO:0000256" key="3">
    <source>
        <dbReference type="ARBA" id="ARBA00022630"/>
    </source>
</evidence>
<dbReference type="eggNOG" id="COG0778">
    <property type="taxonomic scope" value="Bacteria"/>
</dbReference>
<evidence type="ECO:0000259" key="6">
    <source>
        <dbReference type="Pfam" id="PF00881"/>
    </source>
</evidence>
<feature type="domain" description="Nitroreductase" evidence="6">
    <location>
        <begin position="173"/>
        <end position="225"/>
    </location>
</feature>
<evidence type="ECO:0000313" key="8">
    <source>
        <dbReference type="Proteomes" id="UP000002011"/>
    </source>
</evidence>
<dbReference type="Pfam" id="PF00881">
    <property type="entry name" value="Nitroreductase"/>
    <property type="match status" value="1"/>
</dbReference>
<dbReference type="RefSeq" id="WP_012779680.1">
    <property type="nucleotide sequence ID" value="NC_013037.1"/>
</dbReference>
<comment type="cofactor">
    <cofactor evidence="1">
        <name>FMN</name>
        <dbReference type="ChEBI" id="CHEBI:58210"/>
    </cofactor>
</comment>
<dbReference type="InterPro" id="IPR029479">
    <property type="entry name" value="Nitroreductase"/>
</dbReference>
<protein>
    <submittedName>
        <fullName evidence="7">Nitroreductase</fullName>
    </submittedName>
</protein>
<dbReference type="SUPFAM" id="SSF55469">
    <property type="entry name" value="FMN-dependent nitroreductase-like"/>
    <property type="match status" value="1"/>
</dbReference>
<sequence>MAIGKKAIIAVVGQDRFLRMAFVKNLALNFYADYVLFKKHSTVFKVDNIKKIEAKIILDYHGLEKGMLFEQMKPAFAKERILRLHKYLNLEEVIRHAAQNSQLRVAYQVICKYYELHQQLQVDITSFYTEEQYKKYQKILGEASSPNFNGVIEYNREKFYGSNKSEFEVFAHSRKSIRDFTGEKIPKDVIDRAIELALTAPSVCNRQASNVYLIEDKEKIDRVLEVQGGFKGYGKNVSQLLILTNDRNFYYTIGERNQLYVDGGIFLMNLLYSLHYYEIANCPANWGKEVTAERKLSQFVTIPESQKIICIIPIGVSREKFRVTLSERRPLNEVLKTL</sequence>
<dbReference type="KEGG" id="dfe:Dfer_0061"/>
<keyword evidence="8" id="KW-1185">Reference proteome</keyword>
<dbReference type="OrthoDB" id="9809288at2"/>
<reference evidence="7 8" key="1">
    <citation type="journal article" date="2009" name="Stand. Genomic Sci.">
        <title>Complete genome sequence of Dyadobacter fermentans type strain (NS114).</title>
        <authorList>
            <person name="Lang E."/>
            <person name="Lapidus A."/>
            <person name="Chertkov O."/>
            <person name="Brettin T."/>
            <person name="Detter J.C."/>
            <person name="Han C."/>
            <person name="Copeland A."/>
            <person name="Glavina Del Rio T."/>
            <person name="Nolan M."/>
            <person name="Chen F."/>
            <person name="Lucas S."/>
            <person name="Tice H."/>
            <person name="Cheng J.F."/>
            <person name="Land M."/>
            <person name="Hauser L."/>
            <person name="Chang Y.J."/>
            <person name="Jeffries C.D."/>
            <person name="Kopitz M."/>
            <person name="Bruce D."/>
            <person name="Goodwin L."/>
            <person name="Pitluck S."/>
            <person name="Ovchinnikova G."/>
            <person name="Pati A."/>
            <person name="Ivanova N."/>
            <person name="Mavrommatis K."/>
            <person name="Chen A."/>
            <person name="Palaniappan K."/>
            <person name="Chain P."/>
            <person name="Bristow J."/>
            <person name="Eisen J.A."/>
            <person name="Markowitz V."/>
            <person name="Hugenholtz P."/>
            <person name="Goker M."/>
            <person name="Rohde M."/>
            <person name="Kyrpides N.C."/>
            <person name="Klenk H.P."/>
        </authorList>
    </citation>
    <scope>NUCLEOTIDE SEQUENCE [LARGE SCALE GENOMIC DNA]</scope>
    <source>
        <strain evidence="8">ATCC 700827 / DSM 18053 / CIP 107007 / KCTC 52180 / NS114</strain>
    </source>
</reference>
<evidence type="ECO:0000313" key="7">
    <source>
        <dbReference type="EMBL" id="ACT91332.1"/>
    </source>
</evidence>
<organism evidence="7 8">
    <name type="scientific">Dyadobacter fermentans (strain ATCC 700827 / DSM 18053 / CIP 107007 / KCTC 52180 / NS114)</name>
    <dbReference type="NCBI Taxonomy" id="471854"/>
    <lineage>
        <taxon>Bacteria</taxon>
        <taxon>Pseudomonadati</taxon>
        <taxon>Bacteroidota</taxon>
        <taxon>Cytophagia</taxon>
        <taxon>Cytophagales</taxon>
        <taxon>Spirosomataceae</taxon>
        <taxon>Dyadobacter</taxon>
    </lineage>
</organism>
<comment type="similarity">
    <text evidence="2">Belongs to the nitroreductase family.</text>
</comment>
<evidence type="ECO:0000256" key="2">
    <source>
        <dbReference type="ARBA" id="ARBA00007118"/>
    </source>
</evidence>
<keyword evidence="4" id="KW-0288">FMN</keyword>
<evidence type="ECO:0000256" key="1">
    <source>
        <dbReference type="ARBA" id="ARBA00001917"/>
    </source>
</evidence>
<dbReference type="HOGENOM" id="CLU_065127_0_0_10"/>
<dbReference type="STRING" id="471854.Dfer_0061"/>
<dbReference type="AlphaFoldDB" id="C6VUM3"/>
<dbReference type="InterPro" id="IPR000415">
    <property type="entry name" value="Nitroreductase-like"/>
</dbReference>
<evidence type="ECO:0000256" key="4">
    <source>
        <dbReference type="ARBA" id="ARBA00022643"/>
    </source>
</evidence>